<dbReference type="EMBL" id="JADGJW010000429">
    <property type="protein sequence ID" value="KAJ3217389.1"/>
    <property type="molecule type" value="Genomic_DNA"/>
</dbReference>
<reference evidence="4" key="1">
    <citation type="submission" date="2020-05" db="EMBL/GenBank/DDBJ databases">
        <title>Phylogenomic resolution of chytrid fungi.</title>
        <authorList>
            <person name="Stajich J.E."/>
            <person name="Amses K."/>
            <person name="Simmons R."/>
            <person name="Seto K."/>
            <person name="Myers J."/>
            <person name="Bonds A."/>
            <person name="Quandt C.A."/>
            <person name="Barry K."/>
            <person name="Liu P."/>
            <person name="Grigoriev I."/>
            <person name="Longcore J.E."/>
            <person name="James T.Y."/>
        </authorList>
    </citation>
    <scope>NUCLEOTIDE SEQUENCE</scope>
    <source>
        <strain evidence="4">JEL0476</strain>
    </source>
</reference>
<dbReference type="SUPFAM" id="SSF69593">
    <property type="entry name" value="Glycerol-3-phosphate (1)-acyltransferase"/>
    <property type="match status" value="1"/>
</dbReference>
<evidence type="ECO:0000256" key="1">
    <source>
        <dbReference type="SAM" id="MobiDB-lite"/>
    </source>
</evidence>
<feature type="transmembrane region" description="Helical" evidence="2">
    <location>
        <begin position="19"/>
        <end position="36"/>
    </location>
</feature>
<dbReference type="CDD" id="cd07987">
    <property type="entry name" value="LPLAT_MGAT-like"/>
    <property type="match status" value="1"/>
</dbReference>
<sequence length="507" mass="57716">MATSKPLTSKPKPAKKTHLSNWIVYYILYIATAWTWRYLEELNYTLILFALLLILSPNRPLQKAVKAFMDYPYIALTERKAPPRGLVNFCQNIFKLFFPIVGRGYENIPKHGKVIFIGNHQLLGLDLAALTPEIYLQTGLFVRALADSSHQYLPIFKHVTEYFGACEASRANCQALMDDSQPILIFPGAANEVFKDERHMKYELQWRKRVGFAKMAIENGYTIVPFSSVGLEDLVTVKFSISSAWFWTLIGDKKRAAKNSYAHPESTRFPIPLPSFRYSKLYLNFGKPIDAKDYFSTEESIWDLREQVRIQVENLVQESLQFREKESNFKPSPKTVKPSISNTKESFLAIPSPADSSVGSIATNMNDTLVNDETGNKSISDEKTLDDSANKSILVQLETAIDSTLAKDTTSEIIQSEANLYIANKEFFISDKEKVQKRQLSESNTYLKVRDEKNEEKMSLTTSDYSFSEEELSASTVSQNFSTSPEKKKKKKSLFGIKIGKKKEIKH</sequence>
<feature type="domain" description="Phospholipid/glycerol acyltransferase" evidence="3">
    <location>
        <begin position="103"/>
        <end position="227"/>
    </location>
</feature>
<organism evidence="4 5">
    <name type="scientific">Clydaea vesicula</name>
    <dbReference type="NCBI Taxonomy" id="447962"/>
    <lineage>
        <taxon>Eukaryota</taxon>
        <taxon>Fungi</taxon>
        <taxon>Fungi incertae sedis</taxon>
        <taxon>Chytridiomycota</taxon>
        <taxon>Chytridiomycota incertae sedis</taxon>
        <taxon>Chytridiomycetes</taxon>
        <taxon>Lobulomycetales</taxon>
        <taxon>Lobulomycetaceae</taxon>
        <taxon>Clydaea</taxon>
    </lineage>
</organism>
<accession>A0AAD5U1J3</accession>
<keyword evidence="5" id="KW-1185">Reference proteome</keyword>
<keyword evidence="2" id="KW-1133">Transmembrane helix</keyword>
<name>A0AAD5U1J3_9FUNG</name>
<dbReference type="GO" id="GO:0016746">
    <property type="term" value="F:acyltransferase activity"/>
    <property type="evidence" value="ECO:0007669"/>
    <property type="project" value="InterPro"/>
</dbReference>
<comment type="caution">
    <text evidence="4">The sequence shown here is derived from an EMBL/GenBank/DDBJ whole genome shotgun (WGS) entry which is preliminary data.</text>
</comment>
<proteinExistence type="predicted"/>
<evidence type="ECO:0000259" key="3">
    <source>
        <dbReference type="Pfam" id="PF01553"/>
    </source>
</evidence>
<dbReference type="AlphaFoldDB" id="A0AAD5U1J3"/>
<dbReference type="PANTHER" id="PTHR22753">
    <property type="entry name" value="TRANSMEMBRANE PROTEIN 68"/>
    <property type="match status" value="1"/>
</dbReference>
<keyword evidence="2" id="KW-0472">Membrane</keyword>
<dbReference type="InterPro" id="IPR002123">
    <property type="entry name" value="Plipid/glycerol_acylTrfase"/>
</dbReference>
<feature type="compositionally biased region" description="Basic residues" evidence="1">
    <location>
        <begin position="487"/>
        <end position="507"/>
    </location>
</feature>
<feature type="region of interest" description="Disordered" evidence="1">
    <location>
        <begin position="458"/>
        <end position="507"/>
    </location>
</feature>
<dbReference type="Pfam" id="PF01553">
    <property type="entry name" value="Acyltransferase"/>
    <property type="match status" value="1"/>
</dbReference>
<keyword evidence="2" id="KW-0812">Transmembrane</keyword>
<evidence type="ECO:0000256" key="2">
    <source>
        <dbReference type="SAM" id="Phobius"/>
    </source>
</evidence>
<dbReference type="Proteomes" id="UP001211065">
    <property type="component" value="Unassembled WGS sequence"/>
</dbReference>
<evidence type="ECO:0000313" key="5">
    <source>
        <dbReference type="Proteomes" id="UP001211065"/>
    </source>
</evidence>
<evidence type="ECO:0000313" key="4">
    <source>
        <dbReference type="EMBL" id="KAJ3217389.1"/>
    </source>
</evidence>
<dbReference type="GO" id="GO:0016020">
    <property type="term" value="C:membrane"/>
    <property type="evidence" value="ECO:0007669"/>
    <property type="project" value="TreeGrafter"/>
</dbReference>
<gene>
    <name evidence="4" type="ORF">HK099_005483</name>
</gene>
<protein>
    <recommendedName>
        <fullName evidence="3">Phospholipid/glycerol acyltransferase domain-containing protein</fullName>
    </recommendedName>
</protein>
<feature type="compositionally biased region" description="Polar residues" evidence="1">
    <location>
        <begin position="473"/>
        <end position="484"/>
    </location>
</feature>
<dbReference type="PANTHER" id="PTHR22753:SF14">
    <property type="entry name" value="MONOACYLGLYCEROL_DIACYLGLYCEROL O-ACYLTRANSFERASE"/>
    <property type="match status" value="1"/>
</dbReference>